<gene>
    <name evidence="6" type="ORF">FB460_2299</name>
</gene>
<evidence type="ECO:0000256" key="1">
    <source>
        <dbReference type="ARBA" id="ARBA00023015"/>
    </source>
</evidence>
<organism evidence="6 7">
    <name type="scientific">Propioniferax innocua</name>
    <dbReference type="NCBI Taxonomy" id="1753"/>
    <lineage>
        <taxon>Bacteria</taxon>
        <taxon>Bacillati</taxon>
        <taxon>Actinomycetota</taxon>
        <taxon>Actinomycetes</taxon>
        <taxon>Propionibacteriales</taxon>
        <taxon>Propionibacteriaceae</taxon>
        <taxon>Propioniferax</taxon>
    </lineage>
</organism>
<dbReference type="Gene3D" id="1.10.10.60">
    <property type="entry name" value="Homeodomain-like"/>
    <property type="match status" value="1"/>
</dbReference>
<accession>A0A542ZDK9</accession>
<name>A0A542ZDK9_9ACTN</name>
<dbReference type="RefSeq" id="WP_425563555.1">
    <property type="nucleotide sequence ID" value="NZ_BAAAMD010000002.1"/>
</dbReference>
<dbReference type="Pfam" id="PF13305">
    <property type="entry name" value="TetR_C_33"/>
    <property type="match status" value="1"/>
</dbReference>
<feature type="DNA-binding region" description="H-T-H motif" evidence="4">
    <location>
        <begin position="26"/>
        <end position="45"/>
    </location>
</feature>
<dbReference type="AlphaFoldDB" id="A0A542ZDK9"/>
<reference evidence="6 7" key="1">
    <citation type="submission" date="2019-06" db="EMBL/GenBank/DDBJ databases">
        <title>Sequencing the genomes of 1000 actinobacteria strains.</title>
        <authorList>
            <person name="Klenk H.-P."/>
        </authorList>
    </citation>
    <scope>NUCLEOTIDE SEQUENCE [LARGE SCALE GENOMIC DNA]</scope>
    <source>
        <strain evidence="6 7">DSM 8251</strain>
    </source>
</reference>
<dbReference type="InterPro" id="IPR025996">
    <property type="entry name" value="MT1864/Rv1816-like_C"/>
</dbReference>
<dbReference type="SUPFAM" id="SSF46689">
    <property type="entry name" value="Homeodomain-like"/>
    <property type="match status" value="1"/>
</dbReference>
<dbReference type="InterPro" id="IPR036271">
    <property type="entry name" value="Tet_transcr_reg_TetR-rel_C_sf"/>
</dbReference>
<keyword evidence="3" id="KW-0804">Transcription</keyword>
<evidence type="ECO:0000313" key="6">
    <source>
        <dbReference type="EMBL" id="TQL58436.1"/>
    </source>
</evidence>
<evidence type="ECO:0000256" key="2">
    <source>
        <dbReference type="ARBA" id="ARBA00023125"/>
    </source>
</evidence>
<dbReference type="SUPFAM" id="SSF48498">
    <property type="entry name" value="Tetracyclin repressor-like, C-terminal domain"/>
    <property type="match status" value="1"/>
</dbReference>
<proteinExistence type="predicted"/>
<dbReference type="Gene3D" id="1.10.357.10">
    <property type="entry name" value="Tetracycline Repressor, domain 2"/>
    <property type="match status" value="1"/>
</dbReference>
<dbReference type="EMBL" id="VFOR01000002">
    <property type="protein sequence ID" value="TQL58436.1"/>
    <property type="molecule type" value="Genomic_DNA"/>
</dbReference>
<keyword evidence="1" id="KW-0805">Transcription regulation</keyword>
<comment type="caution">
    <text evidence="6">The sequence shown here is derived from an EMBL/GenBank/DDBJ whole genome shotgun (WGS) entry which is preliminary data.</text>
</comment>
<evidence type="ECO:0000256" key="4">
    <source>
        <dbReference type="PROSITE-ProRule" id="PRU00335"/>
    </source>
</evidence>
<feature type="domain" description="HTH tetR-type" evidence="5">
    <location>
        <begin position="5"/>
        <end position="63"/>
    </location>
</feature>
<dbReference type="GO" id="GO:0003677">
    <property type="term" value="F:DNA binding"/>
    <property type="evidence" value="ECO:0007669"/>
    <property type="project" value="UniProtKB-UniRule"/>
</dbReference>
<evidence type="ECO:0000313" key="7">
    <source>
        <dbReference type="Proteomes" id="UP000316196"/>
    </source>
</evidence>
<sequence>MPRAGLNRERVVDIALELGRSGSPASLGAVARVAGVKTPSLYKHVASASELSSLVAERALTQFADALTLAVGDAQRTEAARRFLHAYRSFAISDPHLFSLIPLQPGNDPRLRPIAQRLMRSMATALGFTGPTAPGALHALRFLRSCADGFVRLELAGGFGEPIDVNESWDRLVEATSKSTLLYPA</sequence>
<dbReference type="PROSITE" id="PS50977">
    <property type="entry name" value="HTH_TETR_2"/>
    <property type="match status" value="1"/>
</dbReference>
<keyword evidence="7" id="KW-1185">Reference proteome</keyword>
<keyword evidence="2 4" id="KW-0238">DNA-binding</keyword>
<dbReference type="InterPro" id="IPR001647">
    <property type="entry name" value="HTH_TetR"/>
</dbReference>
<evidence type="ECO:0000259" key="5">
    <source>
        <dbReference type="PROSITE" id="PS50977"/>
    </source>
</evidence>
<dbReference type="Proteomes" id="UP000316196">
    <property type="component" value="Unassembled WGS sequence"/>
</dbReference>
<evidence type="ECO:0000256" key="3">
    <source>
        <dbReference type="ARBA" id="ARBA00023163"/>
    </source>
</evidence>
<protein>
    <submittedName>
        <fullName evidence="6">TetR family transcriptional regulator</fullName>
    </submittedName>
</protein>
<dbReference type="InterPro" id="IPR009057">
    <property type="entry name" value="Homeodomain-like_sf"/>
</dbReference>